<dbReference type="GO" id="GO:0030001">
    <property type="term" value="P:metal ion transport"/>
    <property type="evidence" value="ECO:0007669"/>
    <property type="project" value="InterPro"/>
</dbReference>
<feature type="compositionally biased region" description="Acidic residues" evidence="5">
    <location>
        <begin position="69"/>
        <end position="81"/>
    </location>
</feature>
<evidence type="ECO:0000313" key="7">
    <source>
        <dbReference type="EMBL" id="KAF2827497.1"/>
    </source>
</evidence>
<proteinExistence type="predicted"/>
<dbReference type="PANTHER" id="PTHR13396">
    <property type="entry name" value="NEDD4 FAMILY INTERACTING PROTEIN 1/2"/>
    <property type="match status" value="1"/>
</dbReference>
<keyword evidence="4 6" id="KW-0472">Membrane</keyword>
<dbReference type="EMBL" id="MU006224">
    <property type="protein sequence ID" value="KAF2827497.1"/>
    <property type="molecule type" value="Genomic_DNA"/>
</dbReference>
<dbReference type="AlphaFoldDB" id="A0A6A7A497"/>
<evidence type="ECO:0000313" key="8">
    <source>
        <dbReference type="Proteomes" id="UP000799424"/>
    </source>
</evidence>
<dbReference type="PANTHER" id="PTHR13396:SF5">
    <property type="entry name" value="NEDD4 FAMILY INTERACTING PROTEIN"/>
    <property type="match status" value="1"/>
</dbReference>
<dbReference type="GO" id="GO:0007034">
    <property type="term" value="P:vacuolar transport"/>
    <property type="evidence" value="ECO:0007669"/>
    <property type="project" value="InterPro"/>
</dbReference>
<sequence>MPAQGYERVAGDDEDDRSPVTSRRTQQWPPASPPPSFHSRSSSPNATSRRLLSDDPLANEEDRTLADTFDSDSDDDEDGDGRDDRQRLMRGNPQPDEPVAPGIQRRVTEIPVFNTQAPSSGRVYGGGNGGVWANLSAKPTPGQDAEEKPPTYEQAAADATPPYWETTILAPGTFGDEVFVEGLPVGSLFSFIWNAMISMSFQLVGFLLTYLLHTTHAAKNGSRAGLGITLVQFGFGFRSAVLNPGGGNNDTPGTGFDGGVPSDPNAHDFDPNTMGSPTSGGGDLTPAASAVSGSDWVAYGLMIVGWFILIKSISDFIRARRHEQLVLQSPDRGLGVAVVAEGESPERSV</sequence>
<keyword evidence="3 6" id="KW-1133">Transmembrane helix</keyword>
<protein>
    <submittedName>
        <fullName evidence="7">Metal homeostatis protein bsd2</fullName>
    </submittedName>
</protein>
<evidence type="ECO:0000256" key="3">
    <source>
        <dbReference type="ARBA" id="ARBA00022989"/>
    </source>
</evidence>
<reference evidence="7" key="1">
    <citation type="journal article" date="2020" name="Stud. Mycol.">
        <title>101 Dothideomycetes genomes: a test case for predicting lifestyles and emergence of pathogens.</title>
        <authorList>
            <person name="Haridas S."/>
            <person name="Albert R."/>
            <person name="Binder M."/>
            <person name="Bloem J."/>
            <person name="Labutti K."/>
            <person name="Salamov A."/>
            <person name="Andreopoulos B."/>
            <person name="Baker S."/>
            <person name="Barry K."/>
            <person name="Bills G."/>
            <person name="Bluhm B."/>
            <person name="Cannon C."/>
            <person name="Castanera R."/>
            <person name="Culley D."/>
            <person name="Daum C."/>
            <person name="Ezra D."/>
            <person name="Gonzalez J."/>
            <person name="Henrissat B."/>
            <person name="Kuo A."/>
            <person name="Liang C."/>
            <person name="Lipzen A."/>
            <person name="Lutzoni F."/>
            <person name="Magnuson J."/>
            <person name="Mondo S."/>
            <person name="Nolan M."/>
            <person name="Ohm R."/>
            <person name="Pangilinan J."/>
            <person name="Park H.-J."/>
            <person name="Ramirez L."/>
            <person name="Alfaro M."/>
            <person name="Sun H."/>
            <person name="Tritt A."/>
            <person name="Yoshinaga Y."/>
            <person name="Zwiers L.-H."/>
            <person name="Turgeon B."/>
            <person name="Goodwin S."/>
            <person name="Spatafora J."/>
            <person name="Crous P."/>
            <person name="Grigoriev I."/>
        </authorList>
    </citation>
    <scope>NUCLEOTIDE SEQUENCE</scope>
    <source>
        <strain evidence="7">CBS 113818</strain>
    </source>
</reference>
<feature type="region of interest" description="Disordered" evidence="5">
    <location>
        <begin position="1"/>
        <end position="104"/>
    </location>
</feature>
<name>A0A6A7A497_9PLEO</name>
<feature type="transmembrane region" description="Helical" evidence="6">
    <location>
        <begin position="191"/>
        <end position="212"/>
    </location>
</feature>
<evidence type="ECO:0000256" key="1">
    <source>
        <dbReference type="ARBA" id="ARBA00004141"/>
    </source>
</evidence>
<evidence type="ECO:0000256" key="5">
    <source>
        <dbReference type="SAM" id="MobiDB-lite"/>
    </source>
</evidence>
<feature type="compositionally biased region" description="Polar residues" evidence="5">
    <location>
        <begin position="19"/>
        <end position="28"/>
    </location>
</feature>
<comment type="subcellular location">
    <subcellularLocation>
        <location evidence="1">Membrane</location>
        <topology evidence="1">Multi-pass membrane protein</topology>
    </subcellularLocation>
</comment>
<gene>
    <name evidence="7" type="ORF">CC86DRAFT_290243</name>
</gene>
<dbReference type="GO" id="GO:0005794">
    <property type="term" value="C:Golgi apparatus"/>
    <property type="evidence" value="ECO:0007669"/>
    <property type="project" value="TreeGrafter"/>
</dbReference>
<dbReference type="Proteomes" id="UP000799424">
    <property type="component" value="Unassembled WGS sequence"/>
</dbReference>
<feature type="transmembrane region" description="Helical" evidence="6">
    <location>
        <begin position="224"/>
        <end position="242"/>
    </location>
</feature>
<feature type="transmembrane region" description="Helical" evidence="6">
    <location>
        <begin position="296"/>
        <end position="314"/>
    </location>
</feature>
<evidence type="ECO:0000256" key="6">
    <source>
        <dbReference type="SAM" id="Phobius"/>
    </source>
</evidence>
<keyword evidence="2 6" id="KW-0812">Transmembrane</keyword>
<evidence type="ECO:0000256" key="4">
    <source>
        <dbReference type="ARBA" id="ARBA00023136"/>
    </source>
</evidence>
<feature type="region of interest" description="Disordered" evidence="5">
    <location>
        <begin position="244"/>
        <end position="281"/>
    </location>
</feature>
<accession>A0A6A7A497</accession>
<dbReference type="InterPro" id="IPR019325">
    <property type="entry name" value="NEDD4/Bsd2"/>
</dbReference>
<dbReference type="GO" id="GO:0006511">
    <property type="term" value="P:ubiquitin-dependent protein catabolic process"/>
    <property type="evidence" value="ECO:0007669"/>
    <property type="project" value="TreeGrafter"/>
</dbReference>
<dbReference type="GO" id="GO:0005783">
    <property type="term" value="C:endoplasmic reticulum"/>
    <property type="evidence" value="ECO:0007669"/>
    <property type="project" value="TreeGrafter"/>
</dbReference>
<dbReference type="GO" id="GO:0016020">
    <property type="term" value="C:membrane"/>
    <property type="evidence" value="ECO:0007669"/>
    <property type="project" value="UniProtKB-SubCell"/>
</dbReference>
<dbReference type="Pfam" id="PF10176">
    <property type="entry name" value="NEDD4_Bsd2"/>
    <property type="match status" value="1"/>
</dbReference>
<dbReference type="OrthoDB" id="10003116at2759"/>
<dbReference type="GO" id="GO:0048471">
    <property type="term" value="C:perinuclear region of cytoplasm"/>
    <property type="evidence" value="ECO:0007669"/>
    <property type="project" value="TreeGrafter"/>
</dbReference>
<evidence type="ECO:0000256" key="2">
    <source>
        <dbReference type="ARBA" id="ARBA00022692"/>
    </source>
</evidence>
<organism evidence="7 8">
    <name type="scientific">Ophiobolus disseminans</name>
    <dbReference type="NCBI Taxonomy" id="1469910"/>
    <lineage>
        <taxon>Eukaryota</taxon>
        <taxon>Fungi</taxon>
        <taxon>Dikarya</taxon>
        <taxon>Ascomycota</taxon>
        <taxon>Pezizomycotina</taxon>
        <taxon>Dothideomycetes</taxon>
        <taxon>Pleosporomycetidae</taxon>
        <taxon>Pleosporales</taxon>
        <taxon>Pleosporineae</taxon>
        <taxon>Phaeosphaeriaceae</taxon>
        <taxon>Ophiobolus</taxon>
    </lineage>
</organism>
<keyword evidence="8" id="KW-1185">Reference proteome</keyword>
<dbReference type="GO" id="GO:0031398">
    <property type="term" value="P:positive regulation of protein ubiquitination"/>
    <property type="evidence" value="ECO:0007669"/>
    <property type="project" value="TreeGrafter"/>
</dbReference>
<dbReference type="CDD" id="cd22212">
    <property type="entry name" value="NDFIP-like"/>
    <property type="match status" value="1"/>
</dbReference>